<keyword evidence="6 12" id="KW-0472">Membrane</keyword>
<keyword evidence="2 12" id="KW-1003">Cell membrane</keyword>
<name>A0A2Z5UUH6_9COXI</name>
<dbReference type="Proteomes" id="UP000282483">
    <property type="component" value="Chromosome"/>
</dbReference>
<evidence type="ECO:0000256" key="5">
    <source>
        <dbReference type="ARBA" id="ARBA00023098"/>
    </source>
</evidence>
<comment type="pathway">
    <text evidence="12">Phospholipid metabolism; phosphatidylethanolamine biosynthesis; phosphatidylethanolamine from CDP-diacylglycerol: step 2/2.</text>
</comment>
<keyword evidence="3 12" id="KW-0444">Lipid biosynthesis</keyword>
<dbReference type="InterPro" id="IPR033178">
    <property type="entry name" value="PSD_type1_pro"/>
</dbReference>
<dbReference type="PANTHER" id="PTHR10067">
    <property type="entry name" value="PHOSPHATIDYLSERINE DECARBOXYLASE"/>
    <property type="match status" value="1"/>
</dbReference>
<feature type="transmembrane region" description="Helical" evidence="13">
    <location>
        <begin position="203"/>
        <end position="226"/>
    </location>
</feature>
<dbReference type="UniPathway" id="UPA00558">
    <property type="reaction ID" value="UER00616"/>
</dbReference>
<evidence type="ECO:0000256" key="6">
    <source>
        <dbReference type="ARBA" id="ARBA00023136"/>
    </source>
</evidence>
<keyword evidence="15" id="KW-1185">Reference proteome</keyword>
<keyword evidence="9 12" id="KW-0456">Lyase</keyword>
<dbReference type="InterPro" id="IPR033177">
    <property type="entry name" value="PSD-B"/>
</dbReference>
<keyword evidence="11 12" id="KW-0670">Pyruvate</keyword>
<comment type="cofactor">
    <cofactor evidence="12">
        <name>pyruvate</name>
        <dbReference type="ChEBI" id="CHEBI:15361"/>
    </cofactor>
    <text evidence="12">Binds 1 pyruvoyl group covalently per subunit.</text>
</comment>
<feature type="active site" description="Charge relay system; for autoendoproteolytic cleavage activity" evidence="12">
    <location>
        <position position="260"/>
    </location>
</feature>
<dbReference type="KEGG" id="rvi:RVIR1_01110"/>
<proteinExistence type="inferred from homology"/>
<dbReference type="HAMAP" id="MF_00662">
    <property type="entry name" value="PS_decarb_PSD_B_type1"/>
    <property type="match status" value="1"/>
</dbReference>
<feature type="active site" description="Charge relay system; for autoendoproteolytic cleavage activity" evidence="12">
    <location>
        <position position="157"/>
    </location>
</feature>
<keyword evidence="13" id="KW-1133">Transmembrane helix</keyword>
<dbReference type="Pfam" id="PF02666">
    <property type="entry name" value="PS_Dcarbxylase"/>
    <property type="match status" value="1"/>
</dbReference>
<dbReference type="InterPro" id="IPR003817">
    <property type="entry name" value="PS_Dcarbxylase"/>
</dbReference>
<dbReference type="GO" id="GO:0005886">
    <property type="term" value="C:plasma membrane"/>
    <property type="evidence" value="ECO:0007669"/>
    <property type="project" value="UniProtKB-SubCell"/>
</dbReference>
<comment type="subunit">
    <text evidence="12">Heterodimer of a large membrane-associated beta subunit and a small pyruvoyl-containing alpha subunit.</text>
</comment>
<comment type="subcellular location">
    <subcellularLocation>
        <location evidence="12">Cell membrane</location>
        <topology evidence="12">Peripheral membrane protein</topology>
    </subcellularLocation>
</comment>
<comment type="PTM">
    <text evidence="12">Is synthesized initially as an inactive proenzyme. Formation of the active enzyme involves a self-maturation process in which the active site pyruvoyl group is generated from an internal serine residue via an autocatalytic post-translational modification. Two non-identical subunits are generated from the proenzyme in this reaction, and the pyruvate is formed at the N-terminus of the alpha chain, which is derived from the carboxyl end of the proenzyme. The autoendoproteolytic cleavage occurs by a canonical serine protease mechanism, in which the side chain hydroxyl group of the serine supplies its oxygen atom to form the C-terminus of the beta chain, while the remainder of the serine residue undergoes an oxidative deamination to produce ammonia and the pyruvoyl prosthetic group on the alpha chain. During this reaction, the Ser that is part of the protease active site of the proenzyme becomes the pyruvoyl prosthetic group, which constitutes an essential element of the active site of the mature decarboxylase.</text>
</comment>
<evidence type="ECO:0000256" key="10">
    <source>
        <dbReference type="ARBA" id="ARBA00023264"/>
    </source>
</evidence>
<dbReference type="EC" id="4.1.1.65" evidence="12"/>
<comment type="catalytic activity">
    <reaction evidence="12">
        <text>a 1,2-diacyl-sn-glycero-3-phospho-L-serine + H(+) = a 1,2-diacyl-sn-glycero-3-phosphoethanolamine + CO2</text>
        <dbReference type="Rhea" id="RHEA:20828"/>
        <dbReference type="ChEBI" id="CHEBI:15378"/>
        <dbReference type="ChEBI" id="CHEBI:16526"/>
        <dbReference type="ChEBI" id="CHEBI:57262"/>
        <dbReference type="ChEBI" id="CHEBI:64612"/>
        <dbReference type="EC" id="4.1.1.65"/>
    </reaction>
</comment>
<feature type="chain" id="PRO_5023233387" description="Phosphatidylserine decarboxylase beta chain" evidence="12">
    <location>
        <begin position="1"/>
        <end position="259"/>
    </location>
</feature>
<evidence type="ECO:0000256" key="11">
    <source>
        <dbReference type="ARBA" id="ARBA00023317"/>
    </source>
</evidence>
<dbReference type="AlphaFoldDB" id="A0A2Z5UUH6"/>
<evidence type="ECO:0000256" key="4">
    <source>
        <dbReference type="ARBA" id="ARBA00022793"/>
    </source>
</evidence>
<accession>A0A2Z5UUH6</accession>
<reference evidence="14 15" key="1">
    <citation type="submission" date="2017-03" db="EMBL/GenBank/DDBJ databases">
        <title>The genome sequence of Candidatus Rickettsiella viridis.</title>
        <authorList>
            <person name="Nikoh N."/>
            <person name="Tsuchida T."/>
            <person name="Yamaguchi K."/>
            <person name="Maeda T."/>
            <person name="Shigenobu S."/>
            <person name="Fukatsu T."/>
        </authorList>
    </citation>
    <scope>NUCLEOTIDE SEQUENCE [LARGE SCALE GENOMIC DNA]</scope>
    <source>
        <strain evidence="14 15">Ap-RA04</strain>
    </source>
</reference>
<evidence type="ECO:0000313" key="15">
    <source>
        <dbReference type="Proteomes" id="UP000282483"/>
    </source>
</evidence>
<evidence type="ECO:0000256" key="9">
    <source>
        <dbReference type="ARBA" id="ARBA00023239"/>
    </source>
</evidence>
<comment type="function">
    <text evidence="12">Catalyzes the formation of phosphatidylethanolamine (PtdEtn) from phosphatidylserine (PtdSer).</text>
</comment>
<feature type="chain" id="PRO_5023233386" description="Phosphatidylserine decarboxylase alpha chain" evidence="12">
    <location>
        <begin position="260"/>
        <end position="294"/>
    </location>
</feature>
<feature type="active site" description="Schiff-base intermediate with substrate; via pyruvic acid; for decarboxylase activity" evidence="12">
    <location>
        <position position="260"/>
    </location>
</feature>
<evidence type="ECO:0000256" key="8">
    <source>
        <dbReference type="ARBA" id="ARBA00023209"/>
    </source>
</evidence>
<evidence type="ECO:0000256" key="3">
    <source>
        <dbReference type="ARBA" id="ARBA00022516"/>
    </source>
</evidence>
<comment type="similarity">
    <text evidence="12">Belongs to the phosphatidylserine decarboxylase family. PSD-B subfamily. Prokaryotic type I sub-subfamily.</text>
</comment>
<dbReference type="GO" id="GO:0006646">
    <property type="term" value="P:phosphatidylethanolamine biosynthetic process"/>
    <property type="evidence" value="ECO:0007669"/>
    <property type="project" value="UniProtKB-UniRule"/>
</dbReference>
<evidence type="ECO:0000256" key="7">
    <source>
        <dbReference type="ARBA" id="ARBA00023145"/>
    </source>
</evidence>
<evidence type="ECO:0000256" key="2">
    <source>
        <dbReference type="ARBA" id="ARBA00022475"/>
    </source>
</evidence>
<dbReference type="NCBIfam" id="TIGR00163">
    <property type="entry name" value="PS_decarb"/>
    <property type="match status" value="1"/>
</dbReference>
<evidence type="ECO:0000256" key="13">
    <source>
        <dbReference type="SAM" id="Phobius"/>
    </source>
</evidence>
<feature type="active site" description="Charge relay system; for autoendoproteolytic cleavage activity" evidence="12">
    <location>
        <position position="100"/>
    </location>
</feature>
<keyword evidence="13" id="KW-0812">Transmembrane</keyword>
<evidence type="ECO:0000313" key="14">
    <source>
        <dbReference type="EMBL" id="BBB14651.1"/>
    </source>
</evidence>
<evidence type="ECO:0000256" key="12">
    <source>
        <dbReference type="HAMAP-Rule" id="MF_00662"/>
    </source>
</evidence>
<gene>
    <name evidence="12 14" type="primary">psd</name>
    <name evidence="14" type="ORF">RVIR1_01110</name>
</gene>
<keyword evidence="5 12" id="KW-0443">Lipid metabolism</keyword>
<keyword evidence="8 12" id="KW-0594">Phospholipid biosynthesis</keyword>
<dbReference type="PANTHER" id="PTHR10067:SF6">
    <property type="entry name" value="PHOSPHATIDYLSERINE DECARBOXYLASE PROENZYME, MITOCHONDRIAL"/>
    <property type="match status" value="1"/>
</dbReference>
<protein>
    <recommendedName>
        <fullName evidence="12">Phosphatidylserine decarboxylase proenzyme</fullName>
        <ecNumber evidence="12">4.1.1.65</ecNumber>
    </recommendedName>
    <component>
        <recommendedName>
            <fullName evidence="12">Phosphatidylserine decarboxylase alpha chain</fullName>
        </recommendedName>
    </component>
    <component>
        <recommendedName>
            <fullName evidence="12">Phosphatidylserine decarboxylase beta chain</fullName>
        </recommendedName>
    </component>
</protein>
<keyword evidence="10 12" id="KW-1208">Phospholipid metabolism</keyword>
<keyword evidence="7 12" id="KW-0865">Zymogen</keyword>
<sequence length="294" mass="33286">MINYKITYLDKGCLLRTLFQSFLPQHGLSRFAGWVAHCKQPWIKNRLIKNFIRDYQVDMSLALKESPNDYSHFNEFFTRALKPEKRPIDSGSEIIVSPVDGCVSQFGDIREGQLLQAKKINYSLQALLGGSMSLASRFQQGKFATFYLSPKDYHRVHSPFVGTLQEMIYVPGRLFSVNTETTEQLSQLFVRNERVICLFSTPIGPMAVILVGAMLVASMSTVWEGVITPAKTRQIRHWHYVENTVSLAKGEELGQFQLGSTVIVLFAANRMQWSDHLALQSKVQFGEGIGRVLS</sequence>
<evidence type="ECO:0000256" key="1">
    <source>
        <dbReference type="ARBA" id="ARBA00005189"/>
    </source>
</evidence>
<dbReference type="GO" id="GO:0004609">
    <property type="term" value="F:phosphatidylserine decarboxylase activity"/>
    <property type="evidence" value="ECO:0007669"/>
    <property type="project" value="UniProtKB-UniRule"/>
</dbReference>
<feature type="site" description="Cleavage (non-hydrolytic); by autocatalysis" evidence="12">
    <location>
        <begin position="259"/>
        <end position="260"/>
    </location>
</feature>
<keyword evidence="4 12" id="KW-0210">Decarboxylase</keyword>
<dbReference type="EMBL" id="AP018005">
    <property type="protein sequence ID" value="BBB14651.1"/>
    <property type="molecule type" value="Genomic_DNA"/>
</dbReference>
<feature type="modified residue" description="Pyruvic acid (Ser); by autocatalysis" evidence="12">
    <location>
        <position position="260"/>
    </location>
</feature>
<comment type="pathway">
    <text evidence="1">Lipid metabolism.</text>
</comment>
<organism evidence="14 15">
    <name type="scientific">Candidatus Rickettsiella viridis</name>
    <dbReference type="NCBI Taxonomy" id="676208"/>
    <lineage>
        <taxon>Bacteria</taxon>
        <taxon>Pseudomonadati</taxon>
        <taxon>Pseudomonadota</taxon>
        <taxon>Gammaproteobacteria</taxon>
        <taxon>Legionellales</taxon>
        <taxon>Coxiellaceae</taxon>
        <taxon>Rickettsiella</taxon>
    </lineage>
</organism>